<dbReference type="Proteomes" id="UP000199072">
    <property type="component" value="Unassembled WGS sequence"/>
</dbReference>
<dbReference type="STRING" id="1391627.SAMN05216464_101287"/>
<keyword evidence="2" id="KW-1185">Reference proteome</keyword>
<dbReference type="OrthoDB" id="1436925at2"/>
<evidence type="ECO:0008006" key="3">
    <source>
        <dbReference type="Google" id="ProtNLM"/>
    </source>
</evidence>
<name>A0A1G6TFY0_9SPHI</name>
<accession>A0A1G6TFY0</accession>
<gene>
    <name evidence="1" type="ORF">SAMN05216464_101287</name>
</gene>
<dbReference type="RefSeq" id="WP_091143031.1">
    <property type="nucleotide sequence ID" value="NZ_FNAI01000001.1"/>
</dbReference>
<dbReference type="EMBL" id="FNAI01000001">
    <property type="protein sequence ID" value="SDD28062.1"/>
    <property type="molecule type" value="Genomic_DNA"/>
</dbReference>
<dbReference type="PROSITE" id="PS51257">
    <property type="entry name" value="PROKAR_LIPOPROTEIN"/>
    <property type="match status" value="1"/>
</dbReference>
<sequence>MKKILLAVITTSVLLGCNDAKKQQLQQEKHLLEDVIAVHDKVMANDEHLMKNKMVLDSMVKNIPTPAIKDSATVYLKLVDSADDAMGDWMHKFDAENKNKSHEEIMNYLGDQKKKIIVIEAQIDIAVKESNKYLSQFKK</sequence>
<proteinExistence type="predicted"/>
<organism evidence="1 2">
    <name type="scientific">Mucilaginibacter pineti</name>
    <dbReference type="NCBI Taxonomy" id="1391627"/>
    <lineage>
        <taxon>Bacteria</taxon>
        <taxon>Pseudomonadati</taxon>
        <taxon>Bacteroidota</taxon>
        <taxon>Sphingobacteriia</taxon>
        <taxon>Sphingobacteriales</taxon>
        <taxon>Sphingobacteriaceae</taxon>
        <taxon>Mucilaginibacter</taxon>
    </lineage>
</organism>
<protein>
    <recommendedName>
        <fullName evidence="3">Viral A-type inclusion protein</fullName>
    </recommendedName>
</protein>
<dbReference type="AlphaFoldDB" id="A0A1G6TFY0"/>
<evidence type="ECO:0000313" key="2">
    <source>
        <dbReference type="Proteomes" id="UP000199072"/>
    </source>
</evidence>
<reference evidence="1 2" key="1">
    <citation type="submission" date="2016-10" db="EMBL/GenBank/DDBJ databases">
        <authorList>
            <person name="de Groot N.N."/>
        </authorList>
    </citation>
    <scope>NUCLEOTIDE SEQUENCE [LARGE SCALE GENOMIC DNA]</scope>
    <source>
        <strain evidence="1 2">47C3B</strain>
    </source>
</reference>
<evidence type="ECO:0000313" key="1">
    <source>
        <dbReference type="EMBL" id="SDD28062.1"/>
    </source>
</evidence>